<evidence type="ECO:0000313" key="18">
    <source>
        <dbReference type="EMBL" id="CAE6525894.1"/>
    </source>
</evidence>
<gene>
    <name evidence="18" type="ORF">RDB_LOCUS123840</name>
</gene>
<evidence type="ECO:0000256" key="15">
    <source>
        <dbReference type="ARBA" id="ARBA00048109"/>
    </source>
</evidence>
<dbReference type="EC" id="2.3.1.20" evidence="5"/>
<dbReference type="Pfam" id="PF03982">
    <property type="entry name" value="DAGAT"/>
    <property type="match status" value="1"/>
</dbReference>
<keyword evidence="8" id="KW-0812">Transmembrane</keyword>
<proteinExistence type="inferred from homology"/>
<comment type="subcellular location">
    <subcellularLocation>
        <location evidence="1">Endoplasmic reticulum membrane</location>
        <topology evidence="1">Multi-pass membrane protein</topology>
    </subcellularLocation>
</comment>
<feature type="compositionally biased region" description="Low complexity" evidence="16">
    <location>
        <begin position="524"/>
        <end position="533"/>
    </location>
</feature>
<evidence type="ECO:0000256" key="13">
    <source>
        <dbReference type="ARBA" id="ARBA00023136"/>
    </source>
</evidence>
<evidence type="ECO:0000259" key="17">
    <source>
        <dbReference type="PROSITE" id="PS50196"/>
    </source>
</evidence>
<feature type="compositionally biased region" description="Polar residues" evidence="16">
    <location>
        <begin position="396"/>
        <end position="405"/>
    </location>
</feature>
<feature type="compositionally biased region" description="Polar residues" evidence="16">
    <location>
        <begin position="436"/>
        <end position="447"/>
    </location>
</feature>
<sequence>MSSSTSSSHVARIRWAPRHVPRTRRLQTAAVCVWALLIPLCLSAFFLCCSIPMLWPFLIPYVIWALAFDESPAQGGRPKQWFRSWRVWKYFAEYYPARIVKETELPADRPYLFGYHPHGIIGMGAFATFATDGTNFSQHFPGINPHLLTLTSNFHVPFYRDILLHLGICSVSKRSCANILKKGAGEAICIVIGGAAESLSAHPGTADLTLKRRLGFVKIALQHGADLVPVFSFGENDIYEQLSNEKGTTVYKLQTKFQSMFGFTLPLFHGRGLLNYNFGLMPYRRPIVSVVGRPIHVTKTTEPSKAQVEATQQLYIDELMRVVLIDDVMSTPTDIHPVNPSTHGDEPNINSPIDRDIPVTTTTAGTEQLADHHESTGKSSTEALNSGEDTREIAGSNDTDGNPPNATMVDKVTEKIRGQSMADSVLPVSERDPPESSGQPSHSGSEGDSSDKERSRKRKLSSRSSVAAETAARQHLKRPKESDVPEKEEDTEDMATVAPAPQSPNSGQVFGFGAFASNKSPFLSAQNSSSSTPAPAPEAQNRTASKTPEAPQNAVPVSGTPEQSTVVQSPPTPKRTFGGGFAAFASVSPFQSAKPPPNINPASPPRESLAGPVRRSKSPVGKHQAFGQYSAGLSRFGTHAARKATQDDTSLQSGDGAEKEVTGHAGFDDILKTTGDFGTESDGNTAKVEIQQIQYNTGEEEDFTVFQTRAKLYSQDEEFAYKERGTGLLKVNVRRSDGEGARIVMRAEGVLRLLLNMALYPGLICELGPDPKFVKVAEITPNERKFHAIKVRKFFKSAYP</sequence>
<keyword evidence="14" id="KW-0012">Acyltransferase</keyword>
<dbReference type="PANTHER" id="PTHR12317:SF0">
    <property type="entry name" value="ACYLTRANSFERASE"/>
    <property type="match status" value="1"/>
</dbReference>
<protein>
    <recommendedName>
        <fullName evidence="5">diacylglycerol O-acyltransferase</fullName>
        <ecNumber evidence="5">2.3.1.20</ecNumber>
    </recommendedName>
</protein>
<comment type="caution">
    <text evidence="18">The sequence shown here is derived from an EMBL/GenBank/DDBJ whole genome shotgun (WGS) entry which is preliminary data.</text>
</comment>
<dbReference type="InterPro" id="IPR007130">
    <property type="entry name" value="DAGAT"/>
</dbReference>
<evidence type="ECO:0000256" key="2">
    <source>
        <dbReference type="ARBA" id="ARBA00004771"/>
    </source>
</evidence>
<feature type="compositionally biased region" description="Polar residues" evidence="16">
    <location>
        <begin position="560"/>
        <end position="569"/>
    </location>
</feature>
<dbReference type="Pfam" id="PF00638">
    <property type="entry name" value="Ran_BP1"/>
    <property type="match status" value="1"/>
</dbReference>
<dbReference type="GO" id="GO:0004144">
    <property type="term" value="F:diacylglycerol O-acyltransferase activity"/>
    <property type="evidence" value="ECO:0007669"/>
    <property type="project" value="UniProtKB-EC"/>
</dbReference>
<dbReference type="SMART" id="SM00160">
    <property type="entry name" value="RanBD"/>
    <property type="match status" value="1"/>
</dbReference>
<dbReference type="Gene3D" id="2.30.29.30">
    <property type="entry name" value="Pleckstrin-homology domain (PH domain)/Phosphotyrosine-binding domain (PTB)"/>
    <property type="match status" value="1"/>
</dbReference>
<feature type="region of interest" description="Disordered" evidence="16">
    <location>
        <begin position="639"/>
        <end position="663"/>
    </location>
</feature>
<feature type="domain" description="RanBD1" evidence="17">
    <location>
        <begin position="691"/>
        <end position="763"/>
    </location>
</feature>
<evidence type="ECO:0000256" key="12">
    <source>
        <dbReference type="ARBA" id="ARBA00023098"/>
    </source>
</evidence>
<accession>A0A8H3HMH4</accession>
<dbReference type="SUPFAM" id="SSF50729">
    <property type="entry name" value="PH domain-like"/>
    <property type="match status" value="1"/>
</dbReference>
<dbReference type="InterPro" id="IPR011993">
    <property type="entry name" value="PH-like_dom_sf"/>
</dbReference>
<evidence type="ECO:0000256" key="8">
    <source>
        <dbReference type="ARBA" id="ARBA00022692"/>
    </source>
</evidence>
<organism evidence="18 19">
    <name type="scientific">Rhizoctonia solani</name>
    <dbReference type="NCBI Taxonomy" id="456999"/>
    <lineage>
        <taxon>Eukaryota</taxon>
        <taxon>Fungi</taxon>
        <taxon>Dikarya</taxon>
        <taxon>Basidiomycota</taxon>
        <taxon>Agaricomycotina</taxon>
        <taxon>Agaricomycetes</taxon>
        <taxon>Cantharellales</taxon>
        <taxon>Ceratobasidiaceae</taxon>
        <taxon>Rhizoctonia</taxon>
    </lineage>
</organism>
<evidence type="ECO:0000256" key="14">
    <source>
        <dbReference type="ARBA" id="ARBA00023315"/>
    </source>
</evidence>
<dbReference type="CDD" id="cd07987">
    <property type="entry name" value="LPLAT_MGAT-like"/>
    <property type="match status" value="1"/>
</dbReference>
<keyword evidence="6" id="KW-0444">Lipid biosynthesis</keyword>
<evidence type="ECO:0000256" key="7">
    <source>
        <dbReference type="ARBA" id="ARBA00022679"/>
    </source>
</evidence>
<comment type="pathway">
    <text evidence="3">Lipid metabolism.</text>
</comment>
<dbReference type="PANTHER" id="PTHR12317">
    <property type="entry name" value="DIACYLGLYCEROL O-ACYLTRANSFERASE"/>
    <property type="match status" value="1"/>
</dbReference>
<keyword evidence="11" id="KW-1133">Transmembrane helix</keyword>
<feature type="region of interest" description="Disordered" evidence="16">
    <location>
        <begin position="421"/>
        <end position="623"/>
    </location>
</feature>
<evidence type="ECO:0000313" key="19">
    <source>
        <dbReference type="Proteomes" id="UP000663850"/>
    </source>
</evidence>
<dbReference type="GO" id="GO:0006071">
    <property type="term" value="P:glycerol metabolic process"/>
    <property type="evidence" value="ECO:0007669"/>
    <property type="project" value="UniProtKB-KW"/>
</dbReference>
<dbReference type="InterPro" id="IPR000156">
    <property type="entry name" value="Ran_bind_dom"/>
</dbReference>
<feature type="compositionally biased region" description="Pro residues" evidence="16">
    <location>
        <begin position="594"/>
        <end position="604"/>
    </location>
</feature>
<keyword evidence="7" id="KW-0808">Transferase</keyword>
<evidence type="ECO:0000256" key="9">
    <source>
        <dbReference type="ARBA" id="ARBA00022798"/>
    </source>
</evidence>
<reference evidence="18" key="1">
    <citation type="submission" date="2021-01" db="EMBL/GenBank/DDBJ databases">
        <authorList>
            <person name="Kaushik A."/>
        </authorList>
    </citation>
    <scope>NUCLEOTIDE SEQUENCE</scope>
    <source>
        <strain evidence="18">Type strain: AG8-Rh-89/</strain>
    </source>
</reference>
<comment type="catalytic activity">
    <reaction evidence="15">
        <text>an acyl-CoA + a 1,2-diacyl-sn-glycerol = a triacyl-sn-glycerol + CoA</text>
        <dbReference type="Rhea" id="RHEA:10868"/>
        <dbReference type="ChEBI" id="CHEBI:17815"/>
        <dbReference type="ChEBI" id="CHEBI:57287"/>
        <dbReference type="ChEBI" id="CHEBI:58342"/>
        <dbReference type="ChEBI" id="CHEBI:64615"/>
        <dbReference type="EC" id="2.3.1.20"/>
    </reaction>
</comment>
<dbReference type="Proteomes" id="UP000663850">
    <property type="component" value="Unassembled WGS sequence"/>
</dbReference>
<evidence type="ECO:0000256" key="3">
    <source>
        <dbReference type="ARBA" id="ARBA00005189"/>
    </source>
</evidence>
<evidence type="ECO:0000256" key="5">
    <source>
        <dbReference type="ARBA" id="ARBA00013244"/>
    </source>
</evidence>
<evidence type="ECO:0000256" key="4">
    <source>
        <dbReference type="ARBA" id="ARBA00005420"/>
    </source>
</evidence>
<evidence type="ECO:0000256" key="6">
    <source>
        <dbReference type="ARBA" id="ARBA00022516"/>
    </source>
</evidence>
<dbReference type="GO" id="GO:0019432">
    <property type="term" value="P:triglyceride biosynthetic process"/>
    <property type="evidence" value="ECO:0007669"/>
    <property type="project" value="TreeGrafter"/>
</dbReference>
<keyword evidence="10" id="KW-0256">Endoplasmic reticulum</keyword>
<evidence type="ECO:0000256" key="10">
    <source>
        <dbReference type="ARBA" id="ARBA00022824"/>
    </source>
</evidence>
<evidence type="ECO:0000256" key="11">
    <source>
        <dbReference type="ARBA" id="ARBA00022989"/>
    </source>
</evidence>
<comment type="pathway">
    <text evidence="2">Glycerolipid metabolism; triacylglycerol biosynthesis.</text>
</comment>
<dbReference type="AlphaFoldDB" id="A0A8H3HMH4"/>
<feature type="region of interest" description="Disordered" evidence="16">
    <location>
        <begin position="334"/>
        <end position="354"/>
    </location>
</feature>
<keyword evidence="13" id="KW-0472">Membrane</keyword>
<feature type="region of interest" description="Disordered" evidence="16">
    <location>
        <begin position="367"/>
        <end position="408"/>
    </location>
</feature>
<evidence type="ECO:0000256" key="1">
    <source>
        <dbReference type="ARBA" id="ARBA00004477"/>
    </source>
</evidence>
<comment type="similarity">
    <text evidence="4">Belongs to the diacylglycerol acyltransferase family.</text>
</comment>
<keyword evidence="9" id="KW-0319">Glycerol metabolism</keyword>
<keyword evidence="12" id="KW-0443">Lipid metabolism</keyword>
<evidence type="ECO:0000256" key="16">
    <source>
        <dbReference type="SAM" id="MobiDB-lite"/>
    </source>
</evidence>
<dbReference type="GO" id="GO:0005789">
    <property type="term" value="C:endoplasmic reticulum membrane"/>
    <property type="evidence" value="ECO:0007669"/>
    <property type="project" value="UniProtKB-SubCell"/>
</dbReference>
<dbReference type="EMBL" id="CAJMWZ010006654">
    <property type="protein sequence ID" value="CAE6525894.1"/>
    <property type="molecule type" value="Genomic_DNA"/>
</dbReference>
<name>A0A8H3HMH4_9AGAM</name>
<dbReference type="PROSITE" id="PS50196">
    <property type="entry name" value="RANBD1"/>
    <property type="match status" value="1"/>
</dbReference>